<dbReference type="AlphaFoldDB" id="A0A011UWL2"/>
<dbReference type="SUPFAM" id="SSF53323">
    <property type="entry name" value="Pyruvate-ferredoxin oxidoreductase, PFOR, domain III"/>
    <property type="match status" value="1"/>
</dbReference>
<dbReference type="Pfam" id="PF01558">
    <property type="entry name" value="POR"/>
    <property type="match status" value="1"/>
</dbReference>
<evidence type="ECO:0000256" key="1">
    <source>
        <dbReference type="ARBA" id="ARBA00023002"/>
    </source>
</evidence>
<dbReference type="OrthoDB" id="9789125at2"/>
<proteinExistence type="predicted"/>
<evidence type="ECO:0000259" key="2">
    <source>
        <dbReference type="Pfam" id="PF01558"/>
    </source>
</evidence>
<dbReference type="PATRIC" id="fig|1341156.4.peg.3731"/>
<protein>
    <submittedName>
        <fullName evidence="3">Indolepyruvate oxidoreductase subunit beta</fullName>
        <ecNumber evidence="3">1.2.7.8</ecNumber>
    </submittedName>
</protein>
<dbReference type="PANTHER" id="PTHR43854">
    <property type="entry name" value="INDOLEPYRUVATE OXIDOREDUCTASE SUBUNIT IORB"/>
    <property type="match status" value="1"/>
</dbReference>
<dbReference type="NCBIfam" id="NF005325">
    <property type="entry name" value="PRK06853.1-5"/>
    <property type="match status" value="1"/>
</dbReference>
<keyword evidence="4" id="KW-1185">Reference proteome</keyword>
<dbReference type="PANTHER" id="PTHR43854:SF1">
    <property type="entry name" value="INDOLEPYRUVATE OXIDOREDUCTASE SUBUNIT IORB"/>
    <property type="match status" value="1"/>
</dbReference>
<dbReference type="RefSeq" id="WP_037289082.1">
    <property type="nucleotide sequence ID" value="NZ_JEOB01000004.1"/>
</dbReference>
<dbReference type="GO" id="GO:0043805">
    <property type="term" value="F:indolepyruvate ferredoxin oxidoreductase activity"/>
    <property type="evidence" value="ECO:0007669"/>
    <property type="project" value="UniProtKB-EC"/>
</dbReference>
<sequence length="191" mass="20424">METKSIMIVGVGGQGSLLASRILGNVLLSQGFDVKVSEVHGMSQRGGSVVTYVKYGDKVYSPVVEKGEADIIISFEQLEAARYVQYLKKGGHIVTSTQQIDPMPVINGTAVYPDDIIGKLKKQGISVIDVDALTLAEQAGTSKASNVVLMGVVSMKMDFSEDVWQAALENCVPAKFLELNKKAFALGRAAV</sequence>
<accession>A0A011UWL2</accession>
<keyword evidence="3" id="KW-0670">Pyruvate</keyword>
<dbReference type="EMBL" id="JEOB01000004">
    <property type="protein sequence ID" value="EXM37562.1"/>
    <property type="molecule type" value="Genomic_DNA"/>
</dbReference>
<reference evidence="3 4" key="1">
    <citation type="submission" date="2013-06" db="EMBL/GenBank/DDBJ databases">
        <title>Rumen cellulosomics: divergent fiber-degrading strategies revealed by comparative genome-wide analysis of six Ruminococcal strains.</title>
        <authorList>
            <person name="Dassa B."/>
            <person name="Borovok I."/>
            <person name="Lamed R."/>
            <person name="Flint H."/>
            <person name="Yeoman C.J."/>
            <person name="White B."/>
            <person name="Bayer E.A."/>
        </authorList>
    </citation>
    <scope>NUCLEOTIDE SEQUENCE [LARGE SCALE GENOMIC DNA]</scope>
    <source>
        <strain evidence="3 4">SY3</strain>
    </source>
</reference>
<dbReference type="EC" id="1.2.7.8" evidence="3"/>
<dbReference type="InterPro" id="IPR052198">
    <property type="entry name" value="IorB_Oxidoreductase"/>
</dbReference>
<dbReference type="NCBIfam" id="NF005322">
    <property type="entry name" value="PRK06853.1-2"/>
    <property type="match status" value="1"/>
</dbReference>
<dbReference type="Gene3D" id="3.40.920.10">
    <property type="entry name" value="Pyruvate-ferredoxin oxidoreductase, PFOR, domain III"/>
    <property type="match status" value="1"/>
</dbReference>
<keyword evidence="1 3" id="KW-0560">Oxidoreductase</keyword>
<organism evidence="3 4">
    <name type="scientific">Ruminococcus albus SY3</name>
    <dbReference type="NCBI Taxonomy" id="1341156"/>
    <lineage>
        <taxon>Bacteria</taxon>
        <taxon>Bacillati</taxon>
        <taxon>Bacillota</taxon>
        <taxon>Clostridia</taxon>
        <taxon>Eubacteriales</taxon>
        <taxon>Oscillospiraceae</taxon>
        <taxon>Ruminococcus</taxon>
    </lineage>
</organism>
<feature type="domain" description="Pyruvate/ketoisovalerate oxidoreductase catalytic" evidence="2">
    <location>
        <begin position="12"/>
        <end position="188"/>
    </location>
</feature>
<dbReference type="InterPro" id="IPR019752">
    <property type="entry name" value="Pyrv/ketoisovalerate_OxRed_cat"/>
</dbReference>
<comment type="caution">
    <text evidence="3">The sequence shown here is derived from an EMBL/GenBank/DDBJ whole genome shotgun (WGS) entry which is preliminary data.</text>
</comment>
<dbReference type="Proteomes" id="UP000021369">
    <property type="component" value="Unassembled WGS sequence"/>
</dbReference>
<name>A0A011UWL2_RUMAL</name>
<gene>
    <name evidence="3" type="ORF">RASY3_13540</name>
</gene>
<evidence type="ECO:0000313" key="4">
    <source>
        <dbReference type="Proteomes" id="UP000021369"/>
    </source>
</evidence>
<dbReference type="InterPro" id="IPR002869">
    <property type="entry name" value="Pyrv_flavodox_OxRed_cen"/>
</dbReference>
<evidence type="ECO:0000313" key="3">
    <source>
        <dbReference type="EMBL" id="EXM37562.1"/>
    </source>
</evidence>